<proteinExistence type="predicted"/>
<dbReference type="OrthoDB" id="7392124at2"/>
<evidence type="ECO:0000313" key="2">
    <source>
        <dbReference type="EMBL" id="PXW79031.1"/>
    </source>
</evidence>
<sequence length="89" mass="9545">MQNKSEFGGDFAKFINGLAGTVACMSREAGESARERTREWIAGLDFVSREEFDAVKEMAAKAREEADSLKARVAALESALATKGAGEAE</sequence>
<feature type="coiled-coil region" evidence="1">
    <location>
        <begin position="52"/>
        <end position="79"/>
    </location>
</feature>
<evidence type="ECO:0008006" key="4">
    <source>
        <dbReference type="Google" id="ProtNLM"/>
    </source>
</evidence>
<keyword evidence="3" id="KW-1185">Reference proteome</keyword>
<dbReference type="Proteomes" id="UP000248014">
    <property type="component" value="Unassembled WGS sequence"/>
</dbReference>
<name>A0A2V3VDX5_9SPHN</name>
<dbReference type="InterPro" id="IPR007475">
    <property type="entry name" value="UbiK"/>
</dbReference>
<dbReference type="EMBL" id="QJJM01000001">
    <property type="protein sequence ID" value="PXW79031.1"/>
    <property type="molecule type" value="Genomic_DNA"/>
</dbReference>
<organism evidence="2 3">
    <name type="scientific">Blastomonas natatoria</name>
    <dbReference type="NCBI Taxonomy" id="34015"/>
    <lineage>
        <taxon>Bacteria</taxon>
        <taxon>Pseudomonadati</taxon>
        <taxon>Pseudomonadota</taxon>
        <taxon>Alphaproteobacteria</taxon>
        <taxon>Sphingomonadales</taxon>
        <taxon>Sphingomonadaceae</taxon>
        <taxon>Blastomonas</taxon>
    </lineage>
</organism>
<evidence type="ECO:0000256" key="1">
    <source>
        <dbReference type="SAM" id="Coils"/>
    </source>
</evidence>
<protein>
    <recommendedName>
        <fullName evidence="4">BMFP domain-containing protein YqiC</fullName>
    </recommendedName>
</protein>
<reference evidence="2 3" key="1">
    <citation type="submission" date="2018-05" db="EMBL/GenBank/DDBJ databases">
        <title>Genomic Encyclopedia of Type Strains, Phase IV (KMG-IV): sequencing the most valuable type-strain genomes for metagenomic binning, comparative biology and taxonomic classification.</title>
        <authorList>
            <person name="Goeker M."/>
        </authorList>
    </citation>
    <scope>NUCLEOTIDE SEQUENCE [LARGE SCALE GENOMIC DNA]</scope>
    <source>
        <strain evidence="2 3">DSM 3183</strain>
    </source>
</reference>
<evidence type="ECO:0000313" key="3">
    <source>
        <dbReference type="Proteomes" id="UP000248014"/>
    </source>
</evidence>
<gene>
    <name evidence="2" type="ORF">C7451_10193</name>
</gene>
<keyword evidence="1" id="KW-0175">Coiled coil</keyword>
<dbReference type="PROSITE" id="PS51257">
    <property type="entry name" value="PROKAR_LIPOPROTEIN"/>
    <property type="match status" value="1"/>
</dbReference>
<dbReference type="RefSeq" id="WP_110297393.1">
    <property type="nucleotide sequence ID" value="NZ_QJJM01000001.1"/>
</dbReference>
<dbReference type="Pfam" id="PF04380">
    <property type="entry name" value="BMFP"/>
    <property type="match status" value="1"/>
</dbReference>
<comment type="caution">
    <text evidence="2">The sequence shown here is derived from an EMBL/GenBank/DDBJ whole genome shotgun (WGS) entry which is preliminary data.</text>
</comment>
<accession>A0A2V3VDX5</accession>
<dbReference type="AlphaFoldDB" id="A0A2V3VDX5"/>